<dbReference type="Pfam" id="PF00383">
    <property type="entry name" value="dCMP_cyt_deam_1"/>
    <property type="match status" value="1"/>
</dbReference>
<dbReference type="GO" id="GO:0002100">
    <property type="term" value="P:tRNA wobble adenosine to inosine editing"/>
    <property type="evidence" value="ECO:0007669"/>
    <property type="project" value="UniProtKB-UniRule"/>
</dbReference>
<reference evidence="10 11" key="1">
    <citation type="submission" date="2018-12" db="EMBL/GenBank/DDBJ databases">
        <title>Genome sequencing of Prevotella sp. KCOM 3155 (= JS262).</title>
        <authorList>
            <person name="Kook J.-K."/>
            <person name="Park S.-N."/>
            <person name="Lim Y.K."/>
        </authorList>
    </citation>
    <scope>NUCLEOTIDE SEQUENCE [LARGE SCALE GENOMIC DNA]</scope>
    <source>
        <strain evidence="10 11">KCOM 3155</strain>
    </source>
</reference>
<name>A0A432LMG8_9BACT</name>
<comment type="catalytic activity">
    <reaction evidence="7 8">
        <text>adenosine(34) in tRNA + H2O + H(+) = inosine(34) in tRNA + NH4(+)</text>
        <dbReference type="Rhea" id="RHEA:43168"/>
        <dbReference type="Rhea" id="RHEA-COMP:10373"/>
        <dbReference type="Rhea" id="RHEA-COMP:10374"/>
        <dbReference type="ChEBI" id="CHEBI:15377"/>
        <dbReference type="ChEBI" id="CHEBI:15378"/>
        <dbReference type="ChEBI" id="CHEBI:28938"/>
        <dbReference type="ChEBI" id="CHEBI:74411"/>
        <dbReference type="ChEBI" id="CHEBI:82852"/>
        <dbReference type="EC" id="3.5.4.33"/>
    </reaction>
</comment>
<evidence type="ECO:0000256" key="3">
    <source>
        <dbReference type="ARBA" id="ARBA00022694"/>
    </source>
</evidence>
<feature type="binding site" evidence="8">
    <location>
        <position position="88"/>
    </location>
    <ligand>
        <name>Zn(2+)</name>
        <dbReference type="ChEBI" id="CHEBI:29105"/>
        <note>catalytic</note>
    </ligand>
</feature>
<comment type="subunit">
    <text evidence="2 8">Homodimer.</text>
</comment>
<evidence type="ECO:0000256" key="8">
    <source>
        <dbReference type="HAMAP-Rule" id="MF_00972"/>
    </source>
</evidence>
<dbReference type="InterPro" id="IPR016192">
    <property type="entry name" value="APOBEC/CMP_deaminase_Zn-bd"/>
</dbReference>
<feature type="domain" description="CMP/dCMP-type deaminase" evidence="9">
    <location>
        <begin position="7"/>
        <end position="125"/>
    </location>
</feature>
<evidence type="ECO:0000313" key="10">
    <source>
        <dbReference type="EMBL" id="RUL59976.1"/>
    </source>
</evidence>
<feature type="binding site" evidence="8">
    <location>
        <position position="58"/>
    </location>
    <ligand>
        <name>Zn(2+)</name>
        <dbReference type="ChEBI" id="CHEBI:29105"/>
        <note>catalytic</note>
    </ligand>
</feature>
<organism evidence="10 11">
    <name type="scientific">Prevotella koreensis</name>
    <dbReference type="NCBI Taxonomy" id="2490854"/>
    <lineage>
        <taxon>Bacteria</taxon>
        <taxon>Pseudomonadati</taxon>
        <taxon>Bacteroidota</taxon>
        <taxon>Bacteroidia</taxon>
        <taxon>Bacteroidales</taxon>
        <taxon>Prevotellaceae</taxon>
        <taxon>Prevotella</taxon>
    </lineage>
</organism>
<evidence type="ECO:0000259" key="9">
    <source>
        <dbReference type="PROSITE" id="PS51747"/>
    </source>
</evidence>
<dbReference type="GO" id="GO:0052717">
    <property type="term" value="F:tRNA-specific adenosine-34 deaminase activity"/>
    <property type="evidence" value="ECO:0007669"/>
    <property type="project" value="UniProtKB-UniRule"/>
</dbReference>
<dbReference type="CDD" id="cd01285">
    <property type="entry name" value="nucleoside_deaminase"/>
    <property type="match status" value="1"/>
</dbReference>
<gene>
    <name evidence="8" type="primary">tadA</name>
    <name evidence="10" type="ORF">EHV08_09610</name>
</gene>
<dbReference type="PROSITE" id="PS51747">
    <property type="entry name" value="CYT_DCMP_DEAMINASES_2"/>
    <property type="match status" value="1"/>
</dbReference>
<comment type="similarity">
    <text evidence="1">Belongs to the cytidine and deoxycytidylate deaminase family. ADAT2 subfamily.</text>
</comment>
<protein>
    <recommendedName>
        <fullName evidence="8">tRNA-specific adenosine deaminase</fullName>
        <ecNumber evidence="8">3.5.4.33</ecNumber>
    </recommendedName>
</protein>
<accession>A0A432LMG8</accession>
<keyword evidence="6 8" id="KW-0862">Zinc</keyword>
<dbReference type="Gene3D" id="3.40.140.10">
    <property type="entry name" value="Cytidine Deaminase, domain 2"/>
    <property type="match status" value="1"/>
</dbReference>
<dbReference type="PROSITE" id="PS00903">
    <property type="entry name" value="CYT_DCMP_DEAMINASES_1"/>
    <property type="match status" value="1"/>
</dbReference>
<evidence type="ECO:0000256" key="7">
    <source>
        <dbReference type="ARBA" id="ARBA00048045"/>
    </source>
</evidence>
<dbReference type="AlphaFoldDB" id="A0A432LMG8"/>
<keyword evidence="5 8" id="KW-0378">Hydrolase</keyword>
<keyword evidence="4 8" id="KW-0479">Metal-binding</keyword>
<proteinExistence type="inferred from homology"/>
<sequence>MTNEEIQRDTQFMRRAIDEARAALAEGEIPIGAVVVAKGRIISRAHNCTEMLNDVTAHAEMLAITAAENALGGKYLTDCTLYVTVEPCPMCAGAIGWAQIPRVVYGAPDDKRGYRRYAPNALHPRANAIGDILEEECRQLMVDFFAMKRR</sequence>
<feature type="active site" description="Proton donor" evidence="8">
    <location>
        <position position="60"/>
    </location>
</feature>
<dbReference type="SUPFAM" id="SSF53927">
    <property type="entry name" value="Cytidine deaminase-like"/>
    <property type="match status" value="1"/>
</dbReference>
<dbReference type="PANTHER" id="PTHR11079:SF202">
    <property type="entry name" value="TRNA-SPECIFIC ADENOSINE DEAMINASE"/>
    <property type="match status" value="1"/>
</dbReference>
<comment type="caution">
    <text evidence="10">The sequence shown here is derived from an EMBL/GenBank/DDBJ whole genome shotgun (WGS) entry which is preliminary data.</text>
</comment>
<evidence type="ECO:0000256" key="6">
    <source>
        <dbReference type="ARBA" id="ARBA00022833"/>
    </source>
</evidence>
<evidence type="ECO:0000256" key="1">
    <source>
        <dbReference type="ARBA" id="ARBA00010669"/>
    </source>
</evidence>
<evidence type="ECO:0000256" key="2">
    <source>
        <dbReference type="ARBA" id="ARBA00011738"/>
    </source>
</evidence>
<feature type="binding site" evidence="8">
    <location>
        <position position="91"/>
    </location>
    <ligand>
        <name>Zn(2+)</name>
        <dbReference type="ChEBI" id="CHEBI:29105"/>
        <note>catalytic</note>
    </ligand>
</feature>
<dbReference type="InterPro" id="IPR028883">
    <property type="entry name" value="tRNA_aden_deaminase"/>
</dbReference>
<keyword evidence="3 8" id="KW-0819">tRNA processing</keyword>
<dbReference type="Proteomes" id="UP000278983">
    <property type="component" value="Unassembled WGS sequence"/>
</dbReference>
<evidence type="ECO:0000313" key="11">
    <source>
        <dbReference type="Proteomes" id="UP000278983"/>
    </source>
</evidence>
<evidence type="ECO:0000256" key="4">
    <source>
        <dbReference type="ARBA" id="ARBA00022723"/>
    </source>
</evidence>
<dbReference type="GO" id="GO:0008270">
    <property type="term" value="F:zinc ion binding"/>
    <property type="evidence" value="ECO:0007669"/>
    <property type="project" value="UniProtKB-UniRule"/>
</dbReference>
<keyword evidence="11" id="KW-1185">Reference proteome</keyword>
<comment type="cofactor">
    <cofactor evidence="8">
        <name>Zn(2+)</name>
        <dbReference type="ChEBI" id="CHEBI:29105"/>
    </cofactor>
    <text evidence="8">Binds 1 zinc ion per subunit.</text>
</comment>
<dbReference type="PANTHER" id="PTHR11079">
    <property type="entry name" value="CYTOSINE DEAMINASE FAMILY MEMBER"/>
    <property type="match status" value="1"/>
</dbReference>
<dbReference type="OrthoDB" id="9802676at2"/>
<evidence type="ECO:0000256" key="5">
    <source>
        <dbReference type="ARBA" id="ARBA00022801"/>
    </source>
</evidence>
<dbReference type="EC" id="3.5.4.33" evidence="8"/>
<dbReference type="InterPro" id="IPR002125">
    <property type="entry name" value="CMP_dCMP_dom"/>
</dbReference>
<dbReference type="InterPro" id="IPR016193">
    <property type="entry name" value="Cytidine_deaminase-like"/>
</dbReference>
<dbReference type="HAMAP" id="MF_00972">
    <property type="entry name" value="tRNA_aden_deaminase"/>
    <property type="match status" value="1"/>
</dbReference>
<dbReference type="EMBL" id="RYYU01000001">
    <property type="protein sequence ID" value="RUL59976.1"/>
    <property type="molecule type" value="Genomic_DNA"/>
</dbReference>
<dbReference type="RefSeq" id="WP_126679071.1">
    <property type="nucleotide sequence ID" value="NZ_RYYU01000001.1"/>
</dbReference>
<comment type="function">
    <text evidence="8">Catalyzes the deamination of adenosine to inosine at the wobble position 34 of tRNA(Arg2).</text>
</comment>